<dbReference type="InterPro" id="IPR007345">
    <property type="entry name" value="Polysacch_pyruvyl_Trfase"/>
</dbReference>
<comment type="caution">
    <text evidence="2">The sequence shown here is derived from an EMBL/GenBank/DDBJ whole genome shotgun (WGS) entry which is preliminary data.</text>
</comment>
<feature type="domain" description="Polysaccharide pyruvyl transferase" evidence="1">
    <location>
        <begin position="30"/>
        <end position="304"/>
    </location>
</feature>
<keyword evidence="3" id="KW-1185">Reference proteome</keyword>
<dbReference type="OrthoDB" id="9767435at2"/>
<reference evidence="2 3" key="1">
    <citation type="journal article" date="2018" name="Arch. Microbiol.">
        <title>New insights into the metabolic potential of the phototrophic purple bacterium Rhodopila globiformis DSM 161(T) from its draft genome sequence and evidence for a vanadium-dependent nitrogenase.</title>
        <authorList>
            <person name="Imhoff J.F."/>
            <person name="Rahn T."/>
            <person name="Kunzel S."/>
            <person name="Neulinger S.C."/>
        </authorList>
    </citation>
    <scope>NUCLEOTIDE SEQUENCE [LARGE SCALE GENOMIC DNA]</scope>
    <source>
        <strain evidence="2 3">DSM 16996</strain>
    </source>
</reference>
<evidence type="ECO:0000259" key="1">
    <source>
        <dbReference type="Pfam" id="PF04230"/>
    </source>
</evidence>
<evidence type="ECO:0000313" key="3">
    <source>
        <dbReference type="Proteomes" id="UP000239089"/>
    </source>
</evidence>
<proteinExistence type="predicted"/>
<dbReference type="Pfam" id="PF04230">
    <property type="entry name" value="PS_pyruv_trans"/>
    <property type="match status" value="1"/>
</dbReference>
<accession>A0A2S6ND86</accession>
<dbReference type="RefSeq" id="WP_104506785.1">
    <property type="nucleotide sequence ID" value="NZ_JACIGC010000005.1"/>
</dbReference>
<evidence type="ECO:0000313" key="2">
    <source>
        <dbReference type="EMBL" id="PPQ32551.1"/>
    </source>
</evidence>
<sequence length="374" mass="41145">MKIFLLGATPSFELADTLALRDRLALTGGNTGNQIIAHGLLKPLAVDALDWSHAKGPAYVQQNFDHILIAAANFLHTGFDFGGMARFIEQTTLPVAIVGLGAQSNTYNPKIDLHPGTRRFVKVIAERCVKIGVRGAFTAEVLADMGVDNVQVVGCPSYYMNGSDGVEIRTVAFDDATRVAVNGSRDVVRHSFDQDKMLSALHGLMAEALRYDALFVAQTEAEEITIADHPGSPQAQAAADRLVDFYRPSNLDMDGLRDWALRRSRVFWSVDNWLDAMRQVDFVVGTRFHGAIAALSVGTPAFVLCHDTRTMEMCEFLGLPHGDIRALDKIDFAALHAGCDFAAFRARQRQLTWDYARFLDENGLKHHFARVPAA</sequence>
<protein>
    <recommendedName>
        <fullName evidence="1">Polysaccharide pyruvyl transferase domain-containing protein</fullName>
    </recommendedName>
</protein>
<organism evidence="2 3">
    <name type="scientific">Rhodoblastus sphagnicola</name>
    <dbReference type="NCBI Taxonomy" id="333368"/>
    <lineage>
        <taxon>Bacteria</taxon>
        <taxon>Pseudomonadati</taxon>
        <taxon>Pseudomonadota</taxon>
        <taxon>Alphaproteobacteria</taxon>
        <taxon>Hyphomicrobiales</taxon>
        <taxon>Rhodoblastaceae</taxon>
        <taxon>Rhodoblastus</taxon>
    </lineage>
</organism>
<gene>
    <name evidence="2" type="ORF">CCR94_05055</name>
</gene>
<dbReference type="AlphaFoldDB" id="A0A2S6ND86"/>
<dbReference type="Proteomes" id="UP000239089">
    <property type="component" value="Unassembled WGS sequence"/>
</dbReference>
<dbReference type="EMBL" id="NHSJ01000038">
    <property type="protein sequence ID" value="PPQ32551.1"/>
    <property type="molecule type" value="Genomic_DNA"/>
</dbReference>
<name>A0A2S6ND86_9HYPH</name>